<feature type="transmembrane region" description="Helical" evidence="7">
    <location>
        <begin position="760"/>
        <end position="779"/>
    </location>
</feature>
<keyword evidence="5" id="KW-0325">Glycoprotein</keyword>
<dbReference type="Proteomes" id="UP000318571">
    <property type="component" value="Chromosome 9"/>
</dbReference>
<dbReference type="InterPro" id="IPR050726">
    <property type="entry name" value="mGluR"/>
</dbReference>
<evidence type="ECO:0000256" key="2">
    <source>
        <dbReference type="ARBA" id="ARBA00022692"/>
    </source>
</evidence>
<evidence type="ECO:0000313" key="10">
    <source>
        <dbReference type="Proteomes" id="UP000318571"/>
    </source>
</evidence>
<feature type="region of interest" description="Disordered" evidence="6">
    <location>
        <begin position="804"/>
        <end position="946"/>
    </location>
</feature>
<dbReference type="CDD" id="cd13953">
    <property type="entry name" value="7tm_classC_mGluR-like"/>
    <property type="match status" value="1"/>
</dbReference>
<accession>A0A553NWY4</accession>
<feature type="compositionally biased region" description="Pro residues" evidence="6">
    <location>
        <begin position="182"/>
        <end position="195"/>
    </location>
</feature>
<feature type="region of interest" description="Disordered" evidence="6">
    <location>
        <begin position="262"/>
        <end position="310"/>
    </location>
</feature>
<feature type="domain" description="G-protein coupled receptors family 3 profile" evidence="8">
    <location>
        <begin position="584"/>
        <end position="781"/>
    </location>
</feature>
<feature type="region of interest" description="Disordered" evidence="6">
    <location>
        <begin position="1007"/>
        <end position="1041"/>
    </location>
</feature>
<dbReference type="GO" id="GO:0004930">
    <property type="term" value="F:G protein-coupled receptor activity"/>
    <property type="evidence" value="ECO:0007669"/>
    <property type="project" value="InterPro"/>
</dbReference>
<feature type="region of interest" description="Disordered" evidence="6">
    <location>
        <begin position="167"/>
        <end position="201"/>
    </location>
</feature>
<organism evidence="9 10">
    <name type="scientific">Tigriopus californicus</name>
    <name type="common">Marine copepod</name>
    <dbReference type="NCBI Taxonomy" id="6832"/>
    <lineage>
        <taxon>Eukaryota</taxon>
        <taxon>Metazoa</taxon>
        <taxon>Ecdysozoa</taxon>
        <taxon>Arthropoda</taxon>
        <taxon>Crustacea</taxon>
        <taxon>Multicrustacea</taxon>
        <taxon>Hexanauplia</taxon>
        <taxon>Copepoda</taxon>
        <taxon>Harpacticoida</taxon>
        <taxon>Harpacticidae</taxon>
        <taxon>Tigriopus</taxon>
    </lineage>
</organism>
<feature type="compositionally biased region" description="Low complexity" evidence="6">
    <location>
        <begin position="804"/>
        <end position="818"/>
    </location>
</feature>
<feature type="transmembrane region" description="Helical" evidence="7">
    <location>
        <begin position="545"/>
        <end position="570"/>
    </location>
</feature>
<feature type="compositionally biased region" description="Basic and acidic residues" evidence="6">
    <location>
        <begin position="831"/>
        <end position="840"/>
    </location>
</feature>
<reference evidence="9 10" key="1">
    <citation type="journal article" date="2018" name="Nat. Ecol. Evol.">
        <title>Genomic signatures of mitonuclear coevolution across populations of Tigriopus californicus.</title>
        <authorList>
            <person name="Barreto F.S."/>
            <person name="Watson E.T."/>
            <person name="Lima T.G."/>
            <person name="Willett C.S."/>
            <person name="Edmands S."/>
            <person name="Li W."/>
            <person name="Burton R.S."/>
        </authorList>
    </citation>
    <scope>NUCLEOTIDE SEQUENCE [LARGE SCALE GENOMIC DNA]</scope>
    <source>
        <strain evidence="9 10">San Diego</strain>
    </source>
</reference>
<comment type="caution">
    <text evidence="9">The sequence shown here is derived from an EMBL/GenBank/DDBJ whole genome shotgun (WGS) entry which is preliminary data.</text>
</comment>
<feature type="transmembrane region" description="Helical" evidence="7">
    <location>
        <begin position="616"/>
        <end position="639"/>
    </location>
</feature>
<feature type="compositionally biased region" description="Polar residues" evidence="6">
    <location>
        <begin position="418"/>
        <end position="436"/>
    </location>
</feature>
<dbReference type="InterPro" id="IPR017978">
    <property type="entry name" value="GPCR_3_C"/>
</dbReference>
<keyword evidence="2 7" id="KW-0812">Transmembrane</keyword>
<evidence type="ECO:0000256" key="7">
    <source>
        <dbReference type="SAM" id="Phobius"/>
    </source>
</evidence>
<feature type="region of interest" description="Disordered" evidence="6">
    <location>
        <begin position="130"/>
        <end position="153"/>
    </location>
</feature>
<feature type="transmembrane region" description="Helical" evidence="7">
    <location>
        <begin position="729"/>
        <end position="748"/>
    </location>
</feature>
<evidence type="ECO:0000256" key="4">
    <source>
        <dbReference type="ARBA" id="ARBA00023136"/>
    </source>
</evidence>
<name>A0A553NWY4_TIGCA</name>
<feature type="transmembrane region" description="Helical" evidence="7">
    <location>
        <begin position="699"/>
        <end position="717"/>
    </location>
</feature>
<evidence type="ECO:0000256" key="3">
    <source>
        <dbReference type="ARBA" id="ARBA00022989"/>
    </source>
</evidence>
<keyword evidence="4 7" id="KW-0472">Membrane</keyword>
<dbReference type="EMBL" id="VCGU01000009">
    <property type="protein sequence ID" value="TRY69942.1"/>
    <property type="molecule type" value="Genomic_DNA"/>
</dbReference>
<keyword evidence="10" id="KW-1185">Reference proteome</keyword>
<dbReference type="AlphaFoldDB" id="A0A553NWY4"/>
<keyword evidence="3 7" id="KW-1133">Transmembrane helix</keyword>
<evidence type="ECO:0000313" key="9">
    <source>
        <dbReference type="EMBL" id="TRY69942.1"/>
    </source>
</evidence>
<dbReference type="PROSITE" id="PS50259">
    <property type="entry name" value="G_PROTEIN_RECEP_F3_4"/>
    <property type="match status" value="1"/>
</dbReference>
<evidence type="ECO:0000256" key="6">
    <source>
        <dbReference type="SAM" id="MobiDB-lite"/>
    </source>
</evidence>
<dbReference type="STRING" id="6832.A0A553NWY4"/>
<comment type="subcellular location">
    <subcellularLocation>
        <location evidence="1">Membrane</location>
        <topology evidence="1">Multi-pass membrane protein</topology>
    </subcellularLocation>
</comment>
<feature type="compositionally biased region" description="Polar residues" evidence="6">
    <location>
        <begin position="936"/>
        <end position="945"/>
    </location>
</feature>
<protein>
    <recommendedName>
        <fullName evidence="8">G-protein coupled receptors family 3 profile domain-containing protein</fullName>
    </recommendedName>
</protein>
<gene>
    <name evidence="9" type="ORF">TCAL_05214</name>
</gene>
<sequence>MIFVLKEIHHNRGSRGKPSKMIGARAVVRERLTPMVSSRILPLVVCFAILYQPCLMQNVTSSTTESIEISSTPNTNISHISDPIEIPTSALTGVVSNATEEVEIVGREEEDDNHDDMEVGESRAEARQLRFPNFPPVSGHRPNQIQRPNRRPPFEIENALRRQREEILNSDYDEDQIRWPNELPPPPIRRPPRPPSGIYRPNEEEFAADINIDPPLRRQKLRPSPMDLDQDIIPVRMRPHDQDQEGNRPRFVRPNFEELPVQGYRNRNPDIEVEEEDIPRPTRTSPTSQGLGKHGPRGESSDMGGLLYRVPPPYQSLAQWESQKTDYAGEESPFSFPYSTKSTSPPRLPPPIPPSTEPPTSTRNSRNRDGKYRRGYYPTASERPIVRRYSPRPLIPYRPTVATPRGKSEEEEEDGVQGDSQYRRSSSNLGSTQQNAKRVNLNTEYFSIPAVVTRSTLPFQSSFTTFRPSRVPVLVKKLAKRPIIKPTESPDRAPITIATSKPFQRNSTDLCDDNGIVCEVEDVEDGQLPTNGTVQALTDILRGEIWVIPIVVASLVLVGILLIFEAYLVIKSIRSNPSRRHLFLGQMLMLGLLTCCAMAICLGIKPTDVTCAVMRIGIGVSYSIIYSTLLVKLVFLISLNSGVYLPATYQCLLLCFAILIQIVIGVQWLVSTPAEVISFAIKPEGELYFTCAVTFEQQITGLLYVIFLVLVVVILAFKSRGVRENYREAMYIGLTMGFTVCIFTLWILAGFITPSQYKDVCMASGLMASAAITFIIMFMPKGRQLSAMGQEGIYAEDRVDVYTGSSTQSTGSGGTPSPSFFPIKPGKLAGHLRENRERLDTPPQQRKNALPPRPRGNGRHGHDDDHGHRHHHNIHHHQQHGGHQHSLRRPHPPHGSHSIESEPSQDSLANLVGTEHPRSSFQATESSPRGARWRSRSNPASNFTNRDWRDLSFHQFHQHPRDRSPPAVAPRNFHSSFHDLHTANEMRASRADLRELRDLLRTGSGLTREQTMRTSRRSLHDNKWGPPTPPPQPCRRCSEGVPHAGMMRF</sequence>
<feature type="transmembrane region" description="Helical" evidence="7">
    <location>
        <begin position="582"/>
        <end position="604"/>
    </location>
</feature>
<evidence type="ECO:0000256" key="5">
    <source>
        <dbReference type="ARBA" id="ARBA00023180"/>
    </source>
</evidence>
<feature type="transmembrane region" description="Helical" evidence="7">
    <location>
        <begin position="651"/>
        <end position="670"/>
    </location>
</feature>
<evidence type="ECO:0000256" key="1">
    <source>
        <dbReference type="ARBA" id="ARBA00004141"/>
    </source>
</evidence>
<feature type="compositionally biased region" description="Pro residues" evidence="6">
    <location>
        <begin position="346"/>
        <end position="357"/>
    </location>
</feature>
<dbReference type="GO" id="GO:0016020">
    <property type="term" value="C:membrane"/>
    <property type="evidence" value="ECO:0007669"/>
    <property type="project" value="UniProtKB-SubCell"/>
</dbReference>
<evidence type="ECO:0000259" key="8">
    <source>
        <dbReference type="PROSITE" id="PS50259"/>
    </source>
</evidence>
<proteinExistence type="predicted"/>
<dbReference type="PANTHER" id="PTHR24060">
    <property type="entry name" value="METABOTROPIC GLUTAMATE RECEPTOR"/>
    <property type="match status" value="1"/>
</dbReference>
<feature type="region of interest" description="Disordered" evidence="6">
    <location>
        <begin position="322"/>
        <end position="436"/>
    </location>
</feature>
<dbReference type="Pfam" id="PF00003">
    <property type="entry name" value="7tm_3"/>
    <property type="match status" value="1"/>
</dbReference>
<feature type="compositionally biased region" description="Basic residues" evidence="6">
    <location>
        <begin position="868"/>
        <end position="894"/>
    </location>
</feature>